<proteinExistence type="predicted"/>
<keyword evidence="1" id="KW-1133">Transmembrane helix</keyword>
<name>A0ABT9B9Q2_9BACT</name>
<dbReference type="RefSeq" id="WP_305004597.1">
    <property type="nucleotide sequence ID" value="NZ_JAUQSY010000001.1"/>
</dbReference>
<keyword evidence="1" id="KW-0812">Transmembrane</keyword>
<evidence type="ECO:0000313" key="2">
    <source>
        <dbReference type="EMBL" id="MDO7873283.1"/>
    </source>
</evidence>
<reference evidence="2" key="1">
    <citation type="submission" date="2023-07" db="EMBL/GenBank/DDBJ databases">
        <authorList>
            <person name="Kim M.K."/>
        </authorList>
    </citation>
    <scope>NUCLEOTIDE SEQUENCE</scope>
    <source>
        <strain evidence="2">ASUV-10-1</strain>
    </source>
</reference>
<gene>
    <name evidence="2" type="ORF">Q5H93_00955</name>
</gene>
<protein>
    <submittedName>
        <fullName evidence="2">Uncharacterized protein</fullName>
    </submittedName>
</protein>
<dbReference type="Proteomes" id="UP001176429">
    <property type="component" value="Unassembled WGS sequence"/>
</dbReference>
<accession>A0ABT9B9Q2</accession>
<keyword evidence="1" id="KW-0472">Membrane</keyword>
<dbReference type="EMBL" id="JAUQSY010000001">
    <property type="protein sequence ID" value="MDO7873283.1"/>
    <property type="molecule type" value="Genomic_DNA"/>
</dbReference>
<organism evidence="2 3">
    <name type="scientific">Hymenobacter aranciens</name>
    <dbReference type="NCBI Taxonomy" id="3063996"/>
    <lineage>
        <taxon>Bacteria</taxon>
        <taxon>Pseudomonadati</taxon>
        <taxon>Bacteroidota</taxon>
        <taxon>Cytophagia</taxon>
        <taxon>Cytophagales</taxon>
        <taxon>Hymenobacteraceae</taxon>
        <taxon>Hymenobacter</taxon>
    </lineage>
</organism>
<evidence type="ECO:0000256" key="1">
    <source>
        <dbReference type="SAM" id="Phobius"/>
    </source>
</evidence>
<sequence length="104" mass="11533">MHPDSPAPLASTKKCPHCGQWTSWQQHPDDRCEHCQQTLEPHRVANDQARQALNDKSGPNLVLIDINPDDPLPLKLAKYVIRGGQLFFAAIVAFVVWVVTVLAG</sequence>
<evidence type="ECO:0000313" key="3">
    <source>
        <dbReference type="Proteomes" id="UP001176429"/>
    </source>
</evidence>
<comment type="caution">
    <text evidence="2">The sequence shown here is derived from an EMBL/GenBank/DDBJ whole genome shotgun (WGS) entry which is preliminary data.</text>
</comment>
<keyword evidence="3" id="KW-1185">Reference proteome</keyword>
<feature type="transmembrane region" description="Helical" evidence="1">
    <location>
        <begin position="86"/>
        <end position="103"/>
    </location>
</feature>